<dbReference type="AlphaFoldDB" id="A0A4Q2J0T0"/>
<gene>
    <name evidence="1" type="ORF">EO081_05825</name>
</gene>
<reference evidence="1 2" key="1">
    <citation type="submission" date="2019-01" db="EMBL/GenBank/DDBJ databases">
        <title>Sphingomonas mucosissima sp. nov. and Sphingomonas desiccabilis sp. nov., from biological soil crusts in the Colorado Plateau, USA.</title>
        <authorList>
            <person name="Zhu D."/>
        </authorList>
    </citation>
    <scope>NUCLEOTIDE SEQUENCE [LARGE SCALE GENOMIC DNA]</scope>
    <source>
        <strain evidence="1 2">CP1D</strain>
    </source>
</reference>
<keyword evidence="2" id="KW-1185">Reference proteome</keyword>
<dbReference type="Pfam" id="PF20561">
    <property type="entry name" value="DUF6771"/>
    <property type="match status" value="1"/>
</dbReference>
<dbReference type="InterPro" id="IPR046662">
    <property type="entry name" value="DUF6771"/>
</dbReference>
<dbReference type="Proteomes" id="UP000292347">
    <property type="component" value="Unassembled WGS sequence"/>
</dbReference>
<evidence type="ECO:0000313" key="2">
    <source>
        <dbReference type="Proteomes" id="UP000292347"/>
    </source>
</evidence>
<proteinExistence type="predicted"/>
<evidence type="ECO:0000313" key="1">
    <source>
        <dbReference type="EMBL" id="RXZ35154.1"/>
    </source>
</evidence>
<accession>A0A4Q2J0T0</accession>
<comment type="caution">
    <text evidence="1">The sequence shown here is derived from an EMBL/GenBank/DDBJ whole genome shotgun (WGS) entry which is preliminary data.</text>
</comment>
<organism evidence="1 2">
    <name type="scientific">Sphingomonas desiccabilis</name>
    <dbReference type="NCBI Taxonomy" id="429134"/>
    <lineage>
        <taxon>Bacteria</taxon>
        <taxon>Pseudomonadati</taxon>
        <taxon>Pseudomonadota</taxon>
        <taxon>Alphaproteobacteria</taxon>
        <taxon>Sphingomonadales</taxon>
        <taxon>Sphingomonadaceae</taxon>
        <taxon>Sphingomonas</taxon>
    </lineage>
</organism>
<dbReference type="EMBL" id="SDPT01000001">
    <property type="protein sequence ID" value="RXZ35154.1"/>
    <property type="molecule type" value="Genomic_DNA"/>
</dbReference>
<sequence length="63" mass="6812">MMTPDSSSLAHTLLHAPGWARMGLTAPNQRLREQAAAELAETIIDALARPQAAHDARQMPLPL</sequence>
<name>A0A4Q2J0T0_9SPHN</name>
<protein>
    <submittedName>
        <fullName evidence="1">Uncharacterized protein</fullName>
    </submittedName>
</protein>